<comment type="caution">
    <text evidence="2">The sequence shown here is derived from an EMBL/GenBank/DDBJ whole genome shotgun (WGS) entry which is preliminary data.</text>
</comment>
<dbReference type="EMBL" id="BGPR01002314">
    <property type="protein sequence ID" value="GBM71459.1"/>
    <property type="molecule type" value="Genomic_DNA"/>
</dbReference>
<sequence>MWAVPQHLKVASEVQLQNNDAIKPQSELDAATYKSGTSSTSKPQIIANSMRNVSEIEIVQLHSKHHATAGHSKESIPDMLVENVMHLGIHLRSKYH</sequence>
<dbReference type="AlphaFoldDB" id="A0A4Y2I2Q9"/>
<feature type="region of interest" description="Disordered" evidence="1">
    <location>
        <begin position="21"/>
        <end position="42"/>
    </location>
</feature>
<organism evidence="2 3">
    <name type="scientific">Araneus ventricosus</name>
    <name type="common">Orbweaver spider</name>
    <name type="synonym">Epeira ventricosa</name>
    <dbReference type="NCBI Taxonomy" id="182803"/>
    <lineage>
        <taxon>Eukaryota</taxon>
        <taxon>Metazoa</taxon>
        <taxon>Ecdysozoa</taxon>
        <taxon>Arthropoda</taxon>
        <taxon>Chelicerata</taxon>
        <taxon>Arachnida</taxon>
        <taxon>Araneae</taxon>
        <taxon>Araneomorphae</taxon>
        <taxon>Entelegynae</taxon>
        <taxon>Araneoidea</taxon>
        <taxon>Araneidae</taxon>
        <taxon>Araneus</taxon>
    </lineage>
</organism>
<proteinExistence type="predicted"/>
<reference evidence="2 3" key="1">
    <citation type="journal article" date="2019" name="Sci. Rep.">
        <title>Orb-weaving spider Araneus ventricosus genome elucidates the spidroin gene catalogue.</title>
        <authorList>
            <person name="Kono N."/>
            <person name="Nakamura H."/>
            <person name="Ohtoshi R."/>
            <person name="Moran D.A.P."/>
            <person name="Shinohara A."/>
            <person name="Yoshida Y."/>
            <person name="Fujiwara M."/>
            <person name="Mori M."/>
            <person name="Tomita M."/>
            <person name="Arakawa K."/>
        </authorList>
    </citation>
    <scope>NUCLEOTIDE SEQUENCE [LARGE SCALE GENOMIC DNA]</scope>
</reference>
<evidence type="ECO:0000313" key="2">
    <source>
        <dbReference type="EMBL" id="GBM71459.1"/>
    </source>
</evidence>
<evidence type="ECO:0000256" key="1">
    <source>
        <dbReference type="SAM" id="MobiDB-lite"/>
    </source>
</evidence>
<keyword evidence="3" id="KW-1185">Reference proteome</keyword>
<accession>A0A4Y2I2Q9</accession>
<protein>
    <submittedName>
        <fullName evidence="2">Uncharacterized protein</fullName>
    </submittedName>
</protein>
<gene>
    <name evidence="2" type="ORF">AVEN_273927_1</name>
</gene>
<evidence type="ECO:0000313" key="3">
    <source>
        <dbReference type="Proteomes" id="UP000499080"/>
    </source>
</evidence>
<name>A0A4Y2I2Q9_ARAVE</name>
<dbReference type="Proteomes" id="UP000499080">
    <property type="component" value="Unassembled WGS sequence"/>
</dbReference>